<dbReference type="InterPro" id="IPR036388">
    <property type="entry name" value="WH-like_DNA-bd_sf"/>
</dbReference>
<comment type="caution">
    <text evidence="8">The sequence shown here is derived from an EMBL/GenBank/DDBJ whole genome shotgun (WGS) entry which is preliminary data.</text>
</comment>
<evidence type="ECO:0000256" key="5">
    <source>
        <dbReference type="ARBA" id="ARBA00023163"/>
    </source>
</evidence>
<dbReference type="Pfam" id="PF04545">
    <property type="entry name" value="Sigma70_r4"/>
    <property type="match status" value="1"/>
</dbReference>
<evidence type="ECO:0000259" key="6">
    <source>
        <dbReference type="Pfam" id="PF04542"/>
    </source>
</evidence>
<dbReference type="InterPro" id="IPR014284">
    <property type="entry name" value="RNA_pol_sigma-70_dom"/>
</dbReference>
<dbReference type="SUPFAM" id="SSF88946">
    <property type="entry name" value="Sigma2 domain of RNA polymerase sigma factors"/>
    <property type="match status" value="1"/>
</dbReference>
<reference evidence="8 9" key="1">
    <citation type="submission" date="2020-04" db="EMBL/GenBank/DDBJ databases">
        <authorList>
            <person name="Klaysubun C."/>
            <person name="Duangmal K."/>
            <person name="Lipun K."/>
        </authorList>
    </citation>
    <scope>NUCLEOTIDE SEQUENCE [LARGE SCALE GENOMIC DNA]</scope>
    <source>
        <strain evidence="8 9">JCM 11839</strain>
    </source>
</reference>
<dbReference type="CDD" id="cd06171">
    <property type="entry name" value="Sigma70_r4"/>
    <property type="match status" value="1"/>
</dbReference>
<evidence type="ECO:0000256" key="4">
    <source>
        <dbReference type="ARBA" id="ARBA00023125"/>
    </source>
</evidence>
<dbReference type="InterPro" id="IPR007630">
    <property type="entry name" value="RNA_pol_sigma70_r4"/>
</dbReference>
<dbReference type="Gene3D" id="1.10.10.10">
    <property type="entry name" value="Winged helix-like DNA-binding domain superfamily/Winged helix DNA-binding domain"/>
    <property type="match status" value="1"/>
</dbReference>
<comment type="similarity">
    <text evidence="1">Belongs to the sigma-70 factor family. ECF subfamily.</text>
</comment>
<keyword evidence="9" id="KW-1185">Reference proteome</keyword>
<evidence type="ECO:0000259" key="7">
    <source>
        <dbReference type="Pfam" id="PF04545"/>
    </source>
</evidence>
<dbReference type="NCBIfam" id="TIGR02937">
    <property type="entry name" value="sigma70-ECF"/>
    <property type="match status" value="1"/>
</dbReference>
<dbReference type="InterPro" id="IPR039425">
    <property type="entry name" value="RNA_pol_sigma-70-like"/>
</dbReference>
<keyword evidence="5" id="KW-0804">Transcription</keyword>
<dbReference type="NCBIfam" id="NF007227">
    <property type="entry name" value="PRK09645.1"/>
    <property type="match status" value="1"/>
</dbReference>
<gene>
    <name evidence="8" type="ORF">HF577_20205</name>
</gene>
<dbReference type="InterPro" id="IPR013324">
    <property type="entry name" value="RNA_pol_sigma_r3/r4-like"/>
</dbReference>
<name>A0ABX1RJ51_9PSEU</name>
<feature type="domain" description="RNA polymerase sigma-70 region 4" evidence="7">
    <location>
        <begin position="112"/>
        <end position="161"/>
    </location>
</feature>
<proteinExistence type="inferred from homology"/>
<evidence type="ECO:0000256" key="3">
    <source>
        <dbReference type="ARBA" id="ARBA00023082"/>
    </source>
</evidence>
<organism evidence="8 9">
    <name type="scientific">Pseudonocardia xinjiangensis</name>
    <dbReference type="NCBI Taxonomy" id="75289"/>
    <lineage>
        <taxon>Bacteria</taxon>
        <taxon>Bacillati</taxon>
        <taxon>Actinomycetota</taxon>
        <taxon>Actinomycetes</taxon>
        <taxon>Pseudonocardiales</taxon>
        <taxon>Pseudonocardiaceae</taxon>
        <taxon>Pseudonocardia</taxon>
    </lineage>
</organism>
<dbReference type="InterPro" id="IPR007627">
    <property type="entry name" value="RNA_pol_sigma70_r2"/>
</dbReference>
<dbReference type="PANTHER" id="PTHR43133">
    <property type="entry name" value="RNA POLYMERASE ECF-TYPE SIGMA FACTO"/>
    <property type="match status" value="1"/>
</dbReference>
<dbReference type="RefSeq" id="WP_169397470.1">
    <property type="nucleotide sequence ID" value="NZ_BAAAJH010000001.1"/>
</dbReference>
<keyword evidence="2" id="KW-0805">Transcription regulation</keyword>
<evidence type="ECO:0000256" key="1">
    <source>
        <dbReference type="ARBA" id="ARBA00010641"/>
    </source>
</evidence>
<dbReference type="PANTHER" id="PTHR43133:SF52">
    <property type="entry name" value="ECF RNA POLYMERASE SIGMA FACTOR SIGL"/>
    <property type="match status" value="1"/>
</dbReference>
<dbReference type="Pfam" id="PF04542">
    <property type="entry name" value="Sigma70_r2"/>
    <property type="match status" value="1"/>
</dbReference>
<keyword evidence="4" id="KW-0238">DNA-binding</keyword>
<feature type="domain" description="RNA polymerase sigma-70 region 2" evidence="6">
    <location>
        <begin position="13"/>
        <end position="79"/>
    </location>
</feature>
<dbReference type="Gene3D" id="1.10.1740.10">
    <property type="match status" value="1"/>
</dbReference>
<keyword evidence="3" id="KW-0731">Sigma factor</keyword>
<accession>A0ABX1RJ51</accession>
<dbReference type="EMBL" id="JAAXKY010000067">
    <property type="protein sequence ID" value="NMH79405.1"/>
    <property type="molecule type" value="Genomic_DNA"/>
</dbReference>
<dbReference type="SUPFAM" id="SSF88659">
    <property type="entry name" value="Sigma3 and sigma4 domains of RNA polymerase sigma factors"/>
    <property type="match status" value="1"/>
</dbReference>
<protein>
    <submittedName>
        <fullName evidence="8">Sigma-70 family RNA polymerase sigma factor</fullName>
    </submittedName>
</protein>
<dbReference type="InterPro" id="IPR013325">
    <property type="entry name" value="RNA_pol_sigma_r2"/>
</dbReference>
<evidence type="ECO:0000256" key="2">
    <source>
        <dbReference type="ARBA" id="ARBA00023015"/>
    </source>
</evidence>
<sequence length="171" mass="18844">MTAQAEAFVRSLYDDAAGPLFAFVVRLTGDRVRAEDVVQETLVRAWRRAEHLDPGSDALRGWLFTVARNLVTDLRRSDAARPVAGWDDALLHDGPRVDDVETATQRFVLAAALGGLTPEHRDVLVAVYYEGRSVAEAAERLGVPRGTVKSRTYYALRALRHALEEGTSASR</sequence>
<evidence type="ECO:0000313" key="8">
    <source>
        <dbReference type="EMBL" id="NMH79405.1"/>
    </source>
</evidence>
<dbReference type="Proteomes" id="UP001296706">
    <property type="component" value="Unassembled WGS sequence"/>
</dbReference>
<evidence type="ECO:0000313" key="9">
    <source>
        <dbReference type="Proteomes" id="UP001296706"/>
    </source>
</evidence>